<dbReference type="InParanoid" id="Q2H2Q6"/>
<reference evidence="4" key="1">
    <citation type="journal article" date="2015" name="Genome Announc.">
        <title>Draft genome sequence of the cellulolytic fungus Chaetomium globosum.</title>
        <authorList>
            <person name="Cuomo C.A."/>
            <person name="Untereiner W.A."/>
            <person name="Ma L.-J."/>
            <person name="Grabherr M."/>
            <person name="Birren B.W."/>
        </authorList>
    </citation>
    <scope>NUCLEOTIDE SEQUENCE [LARGE SCALE GENOMIC DNA]</scope>
    <source>
        <strain evidence="4">ATCC 6205 / CBS 148.51 / DSM 1962 / NBRC 6347 / NRRL 1970</strain>
    </source>
</reference>
<evidence type="ECO:0000313" key="4">
    <source>
        <dbReference type="Proteomes" id="UP000001056"/>
    </source>
</evidence>
<organism evidence="3 4">
    <name type="scientific">Chaetomium globosum (strain ATCC 6205 / CBS 148.51 / DSM 1962 / NBRC 6347 / NRRL 1970)</name>
    <name type="common">Soil fungus</name>
    <dbReference type="NCBI Taxonomy" id="306901"/>
    <lineage>
        <taxon>Eukaryota</taxon>
        <taxon>Fungi</taxon>
        <taxon>Dikarya</taxon>
        <taxon>Ascomycota</taxon>
        <taxon>Pezizomycotina</taxon>
        <taxon>Sordariomycetes</taxon>
        <taxon>Sordariomycetidae</taxon>
        <taxon>Sordariales</taxon>
        <taxon>Chaetomiaceae</taxon>
        <taxon>Chaetomium</taxon>
    </lineage>
</organism>
<dbReference type="OMA" id="ERGRSEC"/>
<accession>Q2H2Q6</accession>
<keyword evidence="4" id="KW-1185">Reference proteome</keyword>
<name>Q2H2Q6_CHAGB</name>
<gene>
    <name evidence="3" type="ORF">CHGG_03940</name>
</gene>
<dbReference type="SUPFAM" id="SSF47459">
    <property type="entry name" value="HLH, helix-loop-helix DNA-binding domain"/>
    <property type="match status" value="1"/>
</dbReference>
<dbReference type="InterPro" id="IPR036638">
    <property type="entry name" value="HLH_DNA-bd_sf"/>
</dbReference>
<protein>
    <recommendedName>
        <fullName evidence="2">BHLH domain-containing protein</fullName>
    </recommendedName>
</protein>
<evidence type="ECO:0000313" key="3">
    <source>
        <dbReference type="EMBL" id="EAQ87321.1"/>
    </source>
</evidence>
<sequence length="489" mass="53862">MQLRRAVSPFARKAPQLGGPIAQAHLAGCYMLFTWRIHRCPPTYSRRTQAIASFGCLSRCFCSGLVRQSWGYSGLRRPESGCPRLSELGTPGPGAYDGLLAHDDGVLNHLLIFDARVAGNLRTQACTALASAGNHCRPAYSPEFEAESSFPERHLDDDKTPASGVEPDRYRPAAAKRQPRQVFEPSLPTLYARDWPGENQPLARDSHITSHPALPVNNAIPAHFPQTTAPLQGEWPSFSEQPHDGRLWQSTRPELSVDDDSDSIQSRNDSLEEFCLPMPTLPSTQKPRRRSSHRVTKPAKASSGSITSHHPAARPERPYIPDFDYNTDWFDASDAAAAFFPQINHDQPVAASGGEIEIAYRDSSSSSKVDSKRIAHKLSEKTRRNRLTIAIREIQKLLPSGADGDDQTMPQAQKDADFVVRPGVPSSKLDIVEMAVGFIRDLKERNKETARRLREAERALEQCQCRRGRGDTVSSSSSLNLPAMGGGAG</sequence>
<feature type="region of interest" description="Disordered" evidence="1">
    <location>
        <begin position="272"/>
        <end position="319"/>
    </location>
</feature>
<feature type="compositionally biased region" description="Basic residues" evidence="1">
    <location>
        <begin position="286"/>
        <end position="297"/>
    </location>
</feature>
<dbReference type="InterPro" id="IPR011598">
    <property type="entry name" value="bHLH_dom"/>
</dbReference>
<feature type="region of interest" description="Disordered" evidence="1">
    <location>
        <begin position="219"/>
        <end position="246"/>
    </location>
</feature>
<dbReference type="SMART" id="SM00353">
    <property type="entry name" value="HLH"/>
    <property type="match status" value="1"/>
</dbReference>
<feature type="region of interest" description="Disordered" evidence="1">
    <location>
        <begin position="464"/>
        <end position="489"/>
    </location>
</feature>
<dbReference type="VEuPathDB" id="FungiDB:CHGG_03940"/>
<evidence type="ECO:0000259" key="2">
    <source>
        <dbReference type="PROSITE" id="PS50888"/>
    </source>
</evidence>
<dbReference type="Proteomes" id="UP000001056">
    <property type="component" value="Unassembled WGS sequence"/>
</dbReference>
<proteinExistence type="predicted"/>
<dbReference type="Gene3D" id="4.10.280.10">
    <property type="entry name" value="Helix-loop-helix DNA-binding domain"/>
    <property type="match status" value="1"/>
</dbReference>
<dbReference type="PROSITE" id="PS50888">
    <property type="entry name" value="BHLH"/>
    <property type="match status" value="1"/>
</dbReference>
<dbReference type="RefSeq" id="XP_001223154.1">
    <property type="nucleotide sequence ID" value="XM_001223153.1"/>
</dbReference>
<feature type="compositionally biased region" description="Basic and acidic residues" evidence="1">
    <location>
        <begin position="150"/>
        <end position="171"/>
    </location>
</feature>
<dbReference type="Pfam" id="PF00010">
    <property type="entry name" value="HLH"/>
    <property type="match status" value="1"/>
</dbReference>
<dbReference type="GeneID" id="4392627"/>
<feature type="region of interest" description="Disordered" evidence="1">
    <location>
        <begin position="147"/>
        <end position="179"/>
    </location>
</feature>
<dbReference type="AlphaFoldDB" id="Q2H2Q6"/>
<dbReference type="HOGENOM" id="CLU_043681_0_0_1"/>
<dbReference type="EMBL" id="CH408032">
    <property type="protein sequence ID" value="EAQ87321.1"/>
    <property type="molecule type" value="Genomic_DNA"/>
</dbReference>
<feature type="domain" description="BHLH" evidence="2">
    <location>
        <begin position="371"/>
        <end position="442"/>
    </location>
</feature>
<dbReference type="OrthoDB" id="5344169at2759"/>
<dbReference type="GO" id="GO:0046983">
    <property type="term" value="F:protein dimerization activity"/>
    <property type="evidence" value="ECO:0007669"/>
    <property type="project" value="InterPro"/>
</dbReference>
<evidence type="ECO:0000256" key="1">
    <source>
        <dbReference type="SAM" id="MobiDB-lite"/>
    </source>
</evidence>
<dbReference type="eggNOG" id="ENOG502RJ7P">
    <property type="taxonomic scope" value="Eukaryota"/>
</dbReference>